<dbReference type="NCBIfam" id="TIGR03592">
    <property type="entry name" value="yidC_oxa1_cterm"/>
    <property type="match status" value="1"/>
</dbReference>
<keyword evidence="7" id="KW-0653">Protein transport</keyword>
<dbReference type="EMBL" id="CP053452">
    <property type="protein sequence ID" value="QJW93451.1"/>
    <property type="molecule type" value="Genomic_DNA"/>
</dbReference>
<evidence type="ECO:0000256" key="13">
    <source>
        <dbReference type="RuleBase" id="RU003945"/>
    </source>
</evidence>
<dbReference type="Proteomes" id="UP000503447">
    <property type="component" value="Chromosome"/>
</dbReference>
<evidence type="ECO:0000256" key="12">
    <source>
        <dbReference type="ARBA" id="ARBA00033342"/>
    </source>
</evidence>
<evidence type="ECO:0000256" key="9">
    <source>
        <dbReference type="ARBA" id="ARBA00023136"/>
    </source>
</evidence>
<evidence type="ECO:0000256" key="15">
    <source>
        <dbReference type="SAM" id="Phobius"/>
    </source>
</evidence>
<feature type="transmembrane region" description="Helical" evidence="15">
    <location>
        <begin position="502"/>
        <end position="522"/>
    </location>
</feature>
<dbReference type="InterPro" id="IPR038221">
    <property type="entry name" value="YidC_periplasmic_sf"/>
</dbReference>
<evidence type="ECO:0000313" key="18">
    <source>
        <dbReference type="Proteomes" id="UP000503447"/>
    </source>
</evidence>
<feature type="region of interest" description="Disordered" evidence="14">
    <location>
        <begin position="29"/>
        <end position="110"/>
    </location>
</feature>
<feature type="region of interest" description="Disordered" evidence="14">
    <location>
        <begin position="720"/>
        <end position="819"/>
    </location>
</feature>
<dbReference type="AlphaFoldDB" id="A0A6M5YJG1"/>
<dbReference type="InterPro" id="IPR028055">
    <property type="entry name" value="YidC/Oxa/ALB_C"/>
</dbReference>
<sequence>MRQNALNVTMFIGLAGGLFFLWQYADKHLPKPEKKDPAKTETVEGKKKDDAPAKTDKDESAQKDKEKGKDKDAKAVEGPKEPPKVGPAAPPKVGPAAPPPPPPEPPTLVALGDASFYNRVLLTTRGGGVQQVVLPRFDQADRLGREVKKELNGNPVKVPVPLYLIPGVTHRRTRLLREEYEEPALQPGKAVDPNLADACYTTFHYPSPDDKNPDPLLGERNWTIVSEDRPADGEHKVVFETELGEPYFLKFRKIYTLAPKDYHIGLRVEIEKRNVPGAARDKGKTRLQLSGPRGIPIEGEWYTSIYRIGVIGWRDNKGTPRRQYEDAAGIGNRRGGEVVTRGDSTFTYAVIGNQYFCSGAAVNDRSKDEGADPKPWGYVRMTTELPFDKKQDPNQPNFDDITFRAVSDELNLDPGQKVAHSYLIYNGPSKVRLLKLMGAGSEVDPALVDRYKDTLTLQTITDFRSDTWLGRFASWIWWTDLVIVFTNLMHWLLYNIHLVTNSWAFSIVVLTVCVRLLLMYPSRKQTAMSMRMMETMKRLQPEFDKLQEKYKDDMGAFQREKMRLMMQNGANPAAQMGGCLLMLPQMPIMMGLYFCLQESVFFRLDPFLWINNLAAPDMLVWWGENIPYISTPEDIGSFIYLGPYFNLLPILAVALMLYQQAKMMPPSTDPQAEQQRMMMKMMMVMMALFFYKVAAGLALYFIVSTAWGIIERQLIPKPKVGGNGGDGDGSTADSQSKPGSPNGKPLTPAEAAIEAARRQQPKGFLGRLREGLQKRMEEIQAQADEQSRRQIRNDPNRPDTGGPQQGGDNRRDKKKKRRK</sequence>
<proteinExistence type="inferred from homology"/>
<evidence type="ECO:0000256" key="4">
    <source>
        <dbReference type="ARBA" id="ARBA00022448"/>
    </source>
</evidence>
<feature type="transmembrane region" description="Helical" evidence="15">
    <location>
        <begin position="638"/>
        <end position="658"/>
    </location>
</feature>
<dbReference type="PANTHER" id="PTHR12428:SF65">
    <property type="entry name" value="CYTOCHROME C OXIDASE ASSEMBLY PROTEIN COX18, MITOCHONDRIAL"/>
    <property type="match status" value="1"/>
</dbReference>
<organism evidence="17 18">
    <name type="scientific">Frigoriglobus tundricola</name>
    <dbReference type="NCBI Taxonomy" id="2774151"/>
    <lineage>
        <taxon>Bacteria</taxon>
        <taxon>Pseudomonadati</taxon>
        <taxon>Planctomycetota</taxon>
        <taxon>Planctomycetia</taxon>
        <taxon>Gemmatales</taxon>
        <taxon>Gemmataceae</taxon>
        <taxon>Frigoriglobus</taxon>
    </lineage>
</organism>
<dbReference type="Gene3D" id="2.70.98.90">
    <property type="match status" value="1"/>
</dbReference>
<feature type="compositionally biased region" description="Basic and acidic residues" evidence="14">
    <location>
        <begin position="767"/>
        <end position="778"/>
    </location>
</feature>
<evidence type="ECO:0000256" key="8">
    <source>
        <dbReference type="ARBA" id="ARBA00022989"/>
    </source>
</evidence>
<evidence type="ECO:0000256" key="7">
    <source>
        <dbReference type="ARBA" id="ARBA00022927"/>
    </source>
</evidence>
<feature type="domain" description="Membrane insertase YidC/Oxa/ALB C-terminal" evidence="16">
    <location>
        <begin position="503"/>
        <end position="715"/>
    </location>
</feature>
<dbReference type="PANTHER" id="PTHR12428">
    <property type="entry name" value="OXA1"/>
    <property type="match status" value="1"/>
</dbReference>
<feature type="transmembrane region" description="Helical" evidence="15">
    <location>
        <begin position="573"/>
        <end position="594"/>
    </location>
</feature>
<protein>
    <recommendedName>
        <fullName evidence="3">Membrane protein insertase YidC</fullName>
    </recommendedName>
    <alternativeName>
        <fullName evidence="12">Foldase YidC</fullName>
    </alternativeName>
    <alternativeName>
        <fullName evidence="11">Membrane integrase YidC</fullName>
    </alternativeName>
</protein>
<keyword evidence="5" id="KW-1003">Cell membrane</keyword>
<evidence type="ECO:0000256" key="3">
    <source>
        <dbReference type="ARBA" id="ARBA00015325"/>
    </source>
</evidence>
<dbReference type="InterPro" id="IPR047196">
    <property type="entry name" value="YidC_ALB_C"/>
</dbReference>
<keyword evidence="6 13" id="KW-0812">Transmembrane</keyword>
<keyword evidence="8 15" id="KW-1133">Transmembrane helix</keyword>
<keyword evidence="4" id="KW-0813">Transport</keyword>
<evidence type="ECO:0000256" key="11">
    <source>
        <dbReference type="ARBA" id="ARBA00033245"/>
    </source>
</evidence>
<evidence type="ECO:0000256" key="5">
    <source>
        <dbReference type="ARBA" id="ARBA00022475"/>
    </source>
</evidence>
<keyword evidence="10" id="KW-0143">Chaperone</keyword>
<accession>A0A6M5YJG1</accession>
<dbReference type="Pfam" id="PF02096">
    <property type="entry name" value="60KD_IMP"/>
    <property type="match status" value="1"/>
</dbReference>
<dbReference type="GO" id="GO:0051205">
    <property type="term" value="P:protein insertion into membrane"/>
    <property type="evidence" value="ECO:0007669"/>
    <property type="project" value="TreeGrafter"/>
</dbReference>
<dbReference type="InterPro" id="IPR001708">
    <property type="entry name" value="YidC/ALB3/OXA1/COX18"/>
</dbReference>
<dbReference type="GO" id="GO:0015031">
    <property type="term" value="P:protein transport"/>
    <property type="evidence" value="ECO:0007669"/>
    <property type="project" value="UniProtKB-KW"/>
</dbReference>
<keyword evidence="9 15" id="KW-0472">Membrane</keyword>
<gene>
    <name evidence="17" type="ORF">FTUN_0957</name>
</gene>
<evidence type="ECO:0000259" key="16">
    <source>
        <dbReference type="Pfam" id="PF02096"/>
    </source>
</evidence>
<dbReference type="CDD" id="cd20070">
    <property type="entry name" value="5TM_YidC_Alb3"/>
    <property type="match status" value="1"/>
</dbReference>
<feature type="transmembrane region" description="Helical" evidence="15">
    <location>
        <begin position="684"/>
        <end position="710"/>
    </location>
</feature>
<feature type="compositionally biased region" description="Pro residues" evidence="14">
    <location>
        <begin position="84"/>
        <end position="106"/>
    </location>
</feature>
<keyword evidence="18" id="KW-1185">Reference proteome</keyword>
<evidence type="ECO:0000256" key="14">
    <source>
        <dbReference type="SAM" id="MobiDB-lite"/>
    </source>
</evidence>
<feature type="compositionally biased region" description="Basic and acidic residues" evidence="14">
    <location>
        <begin position="29"/>
        <end position="83"/>
    </location>
</feature>
<evidence type="ECO:0000256" key="10">
    <source>
        <dbReference type="ARBA" id="ARBA00023186"/>
    </source>
</evidence>
<evidence type="ECO:0000256" key="6">
    <source>
        <dbReference type="ARBA" id="ARBA00022692"/>
    </source>
</evidence>
<dbReference type="GO" id="GO:0032977">
    <property type="term" value="F:membrane insertase activity"/>
    <property type="evidence" value="ECO:0007669"/>
    <property type="project" value="InterPro"/>
</dbReference>
<evidence type="ECO:0000313" key="17">
    <source>
        <dbReference type="EMBL" id="QJW93451.1"/>
    </source>
</evidence>
<evidence type="ECO:0000256" key="1">
    <source>
        <dbReference type="ARBA" id="ARBA00004651"/>
    </source>
</evidence>
<feature type="transmembrane region" description="Helical" evidence="15">
    <location>
        <begin position="6"/>
        <end position="25"/>
    </location>
</feature>
<feature type="compositionally biased region" description="Basic and acidic residues" evidence="14">
    <location>
        <begin position="785"/>
        <end position="797"/>
    </location>
</feature>
<comment type="subcellular location">
    <subcellularLocation>
        <location evidence="1">Cell membrane</location>
        <topology evidence="1">Multi-pass membrane protein</topology>
    </subcellularLocation>
    <subcellularLocation>
        <location evidence="13">Membrane</location>
        <topology evidence="13">Multi-pass membrane protein</topology>
    </subcellularLocation>
</comment>
<evidence type="ECO:0000256" key="2">
    <source>
        <dbReference type="ARBA" id="ARBA00010527"/>
    </source>
</evidence>
<comment type="similarity">
    <text evidence="2">Belongs to the OXA1/ALB3/YidC family. Type 1 subfamily.</text>
</comment>
<dbReference type="GO" id="GO:0005886">
    <property type="term" value="C:plasma membrane"/>
    <property type="evidence" value="ECO:0007669"/>
    <property type="project" value="UniProtKB-SubCell"/>
</dbReference>
<dbReference type="KEGG" id="ftj:FTUN_0957"/>
<dbReference type="RefSeq" id="WP_171469635.1">
    <property type="nucleotide sequence ID" value="NZ_CP053452.2"/>
</dbReference>
<reference evidence="18" key="1">
    <citation type="submission" date="2020-05" db="EMBL/GenBank/DDBJ databases">
        <title>Frigoriglobus tundricola gen. nov., sp. nov., a psychrotolerant cellulolytic planctomycete of the family Gemmataceae with two divergent copies of 16S rRNA gene.</title>
        <authorList>
            <person name="Kulichevskaya I.S."/>
            <person name="Ivanova A.A."/>
            <person name="Naumoff D.G."/>
            <person name="Beletsky A.V."/>
            <person name="Rijpstra W.I.C."/>
            <person name="Sinninghe Damste J.S."/>
            <person name="Mardanov A.V."/>
            <person name="Ravin N.V."/>
            <person name="Dedysh S.N."/>
        </authorList>
    </citation>
    <scope>NUCLEOTIDE SEQUENCE [LARGE SCALE GENOMIC DNA]</scope>
    <source>
        <strain evidence="18">PL17</strain>
    </source>
</reference>
<name>A0A6M5YJG1_9BACT</name>